<dbReference type="Proteomes" id="UP000198420">
    <property type="component" value="Unassembled WGS sequence"/>
</dbReference>
<evidence type="ECO:0000259" key="1">
    <source>
        <dbReference type="Pfam" id="PF03435"/>
    </source>
</evidence>
<evidence type="ECO:0000313" key="2">
    <source>
        <dbReference type="EMBL" id="SNR93103.1"/>
    </source>
</evidence>
<evidence type="ECO:0000313" key="3">
    <source>
        <dbReference type="Proteomes" id="UP000198420"/>
    </source>
</evidence>
<sequence length="410" mass="43179">MNGTERDRIVFGTVKGASMTADRPYDVILFGATGFTGALTAEYLARHAGPGTRWALAGRNQAKLAAVRDRLAELDPACAELPLLHADTTDAASIEAIAESARVVITTVGPYVKYGEPLVAACARTGTDYVDLTGEPTFVDRMYVKYHDAAVRSGARIVHACGFDSIPQDLGAYVTVKQLPEGVPLHVEGFLRVRGDASGGTLHSAVGIFGDAAGMLRAERERRKVEDRPAERTVRISRRPAPKARVGGGWTLPLPTIDPQIVVRSAAALGRYGPDFSYGSYIAVKRLATAAGMAAGSGALLALAALPPTRSLLLRLRAPGDGPSEERRARNWFSVKFVGEGGGRRVVTEVAGGDPGYTETAKMLAESALCLAHDDLPATSGQVTTAAAMGDALIDRLVKAGISFRVLDAG</sequence>
<dbReference type="InterPro" id="IPR051276">
    <property type="entry name" value="Saccharopine_DH-like_oxidrdct"/>
</dbReference>
<accession>A0A239ADY8</accession>
<dbReference type="AlphaFoldDB" id="A0A239ADY8"/>
<keyword evidence="3" id="KW-1185">Reference proteome</keyword>
<dbReference type="EMBL" id="FZNP01000008">
    <property type="protein sequence ID" value="SNR93103.1"/>
    <property type="molecule type" value="Genomic_DNA"/>
</dbReference>
<dbReference type="GO" id="GO:0005886">
    <property type="term" value="C:plasma membrane"/>
    <property type="evidence" value="ECO:0007669"/>
    <property type="project" value="TreeGrafter"/>
</dbReference>
<dbReference type="Pfam" id="PF03435">
    <property type="entry name" value="Sacchrp_dh_NADP"/>
    <property type="match status" value="1"/>
</dbReference>
<reference evidence="3" key="1">
    <citation type="submission" date="2017-06" db="EMBL/GenBank/DDBJ databases">
        <authorList>
            <person name="Varghese N."/>
            <person name="Submissions S."/>
        </authorList>
    </citation>
    <scope>NUCLEOTIDE SEQUENCE [LARGE SCALE GENOMIC DNA]</scope>
    <source>
        <strain evidence="3">DSM 44485</strain>
    </source>
</reference>
<dbReference type="InterPro" id="IPR036291">
    <property type="entry name" value="NAD(P)-bd_dom_sf"/>
</dbReference>
<organism evidence="2 3">
    <name type="scientific">Actinomadura mexicana</name>
    <dbReference type="NCBI Taxonomy" id="134959"/>
    <lineage>
        <taxon>Bacteria</taxon>
        <taxon>Bacillati</taxon>
        <taxon>Actinomycetota</taxon>
        <taxon>Actinomycetes</taxon>
        <taxon>Streptosporangiales</taxon>
        <taxon>Thermomonosporaceae</taxon>
        <taxon>Actinomadura</taxon>
    </lineage>
</organism>
<name>A0A239ADY8_9ACTN</name>
<gene>
    <name evidence="2" type="ORF">SAMN06265355_108348</name>
</gene>
<feature type="domain" description="Saccharopine dehydrogenase NADP binding" evidence="1">
    <location>
        <begin position="27"/>
        <end position="157"/>
    </location>
</feature>
<proteinExistence type="predicted"/>
<dbReference type="InterPro" id="IPR005097">
    <property type="entry name" value="Sacchrp_dh_NADP-bd"/>
</dbReference>
<dbReference type="GO" id="GO:0009247">
    <property type="term" value="P:glycolipid biosynthetic process"/>
    <property type="evidence" value="ECO:0007669"/>
    <property type="project" value="TreeGrafter"/>
</dbReference>
<dbReference type="SUPFAM" id="SSF51735">
    <property type="entry name" value="NAD(P)-binding Rossmann-fold domains"/>
    <property type="match status" value="1"/>
</dbReference>
<dbReference type="Gene3D" id="3.40.50.720">
    <property type="entry name" value="NAD(P)-binding Rossmann-like Domain"/>
    <property type="match status" value="1"/>
</dbReference>
<protein>
    <submittedName>
        <fullName evidence="2">Uncharacterized conserved protein</fullName>
    </submittedName>
</protein>
<dbReference type="PANTHER" id="PTHR12286">
    <property type="entry name" value="SACCHAROPINE DEHYDROGENASE-LIKE OXIDOREDUCTASE"/>
    <property type="match status" value="1"/>
</dbReference>
<dbReference type="PANTHER" id="PTHR12286:SF5">
    <property type="entry name" value="SACCHAROPINE DEHYDROGENASE-LIKE OXIDOREDUCTASE"/>
    <property type="match status" value="1"/>
</dbReference>